<name>A0A7W8BYQ0_9BACT</name>
<dbReference type="InterPro" id="IPR000064">
    <property type="entry name" value="NLP_P60_dom"/>
</dbReference>
<comment type="caution">
    <text evidence="9">The sequence shown here is derived from an EMBL/GenBank/DDBJ whole genome shotgun (WGS) entry which is preliminary data.</text>
</comment>
<evidence type="ECO:0000256" key="4">
    <source>
        <dbReference type="ARBA" id="ARBA00022807"/>
    </source>
</evidence>
<dbReference type="RefSeq" id="WP_183717779.1">
    <property type="nucleotide sequence ID" value="NZ_JACHGO010000001.1"/>
</dbReference>
<dbReference type="Gene3D" id="3.90.1720.10">
    <property type="entry name" value="endopeptidase domain like (from Nostoc punctiforme)"/>
    <property type="match status" value="1"/>
</dbReference>
<evidence type="ECO:0008006" key="11">
    <source>
        <dbReference type="Google" id="ProtNLM"/>
    </source>
</evidence>
<feature type="domain" description="SH3b1" evidence="8">
    <location>
        <begin position="154"/>
        <end position="203"/>
    </location>
</feature>
<dbReference type="PIRSF" id="PIRSF019015">
    <property type="entry name" value="P60_peptidase_YkfC"/>
    <property type="match status" value="1"/>
</dbReference>
<feature type="chain" id="PRO_5031395404" description="Peptidase P60" evidence="5">
    <location>
        <begin position="19"/>
        <end position="472"/>
    </location>
</feature>
<dbReference type="Pfam" id="PF00877">
    <property type="entry name" value="NLPC_P60"/>
    <property type="match status" value="1"/>
</dbReference>
<dbReference type="Pfam" id="PF12913">
    <property type="entry name" value="SH3_6"/>
    <property type="match status" value="1"/>
</dbReference>
<dbReference type="InterPro" id="IPR025606">
    <property type="entry name" value="NLPC/P60_N_dom"/>
</dbReference>
<accession>A0A7W8BYQ0</accession>
<keyword evidence="10" id="KW-1185">Reference proteome</keyword>
<evidence type="ECO:0000313" key="9">
    <source>
        <dbReference type="EMBL" id="MBB5142406.1"/>
    </source>
</evidence>
<sequence>MFSRLRLVCLASLLLLMAACGGKSVPPRDGSAPSWMGTIADLRQFPQNLEVYAKNAGQNKRLISQAEQSRQLARFDRIFFGPWEMRKTSVRKRDVAVIFNKARGYKQGSERWTQMEWDAMARNANLKNFPNRAQAAITVRNTDLREMPTHLTRFSEPTPDPRANPFDYFQYSLLPLGTPVLIAHTSNDGRWHFVECPIAGGWVDAEDLALVDDSFMSLYRNASFAAVVRDNVRLTDQTAQYGASASTGGQNVSIGTILPTLAGGGLSASIVYNDPAAPPVTLLAPVKDSNGMARTAPFTVSSSDVVARPLPLTPDNVAAVGNVMMGQRYGWGGMFGERDCSALTRDIFTPFGIWLPRNSGGQARVGAVNSLEGMTTREKEDTILRYGVPFLSLVGMRGHIMLYVGKYDGRPAIFHNVWGVRTVEGNDDNARFVIGRAVVTSITPGSELKNLYRGTTFVDRLRTLSTPADTLQ</sequence>
<keyword evidence="5" id="KW-0732">Signal</keyword>
<dbReference type="PROSITE" id="PS51257">
    <property type="entry name" value="PROKAR_LIPOPROTEIN"/>
    <property type="match status" value="1"/>
</dbReference>
<evidence type="ECO:0000256" key="5">
    <source>
        <dbReference type="SAM" id="SignalP"/>
    </source>
</evidence>
<evidence type="ECO:0000259" key="6">
    <source>
        <dbReference type="Pfam" id="PF00877"/>
    </source>
</evidence>
<evidence type="ECO:0000259" key="8">
    <source>
        <dbReference type="Pfam" id="PF12913"/>
    </source>
</evidence>
<evidence type="ECO:0000256" key="2">
    <source>
        <dbReference type="ARBA" id="ARBA00022670"/>
    </source>
</evidence>
<dbReference type="Pfam" id="PF12912">
    <property type="entry name" value="N_NLPC_P60"/>
    <property type="match status" value="1"/>
</dbReference>
<proteinExistence type="inferred from homology"/>
<dbReference type="EMBL" id="JACHGO010000001">
    <property type="protein sequence ID" value="MBB5142406.1"/>
    <property type="molecule type" value="Genomic_DNA"/>
</dbReference>
<evidence type="ECO:0000313" key="10">
    <source>
        <dbReference type="Proteomes" id="UP000539075"/>
    </source>
</evidence>
<protein>
    <recommendedName>
        <fullName evidence="11">Peptidase P60</fullName>
    </recommendedName>
</protein>
<evidence type="ECO:0000256" key="1">
    <source>
        <dbReference type="ARBA" id="ARBA00007074"/>
    </source>
</evidence>
<reference evidence="9 10" key="1">
    <citation type="submission" date="2020-08" db="EMBL/GenBank/DDBJ databases">
        <title>Genomic Encyclopedia of Type Strains, Phase IV (KMG-IV): sequencing the most valuable type-strain genomes for metagenomic binning, comparative biology and taxonomic classification.</title>
        <authorList>
            <person name="Goeker M."/>
        </authorList>
    </citation>
    <scope>NUCLEOTIDE SEQUENCE [LARGE SCALE GENOMIC DNA]</scope>
    <source>
        <strain evidence="9 10">DSM 11275</strain>
    </source>
</reference>
<feature type="domain" description="NLPC/P60 N-terminal" evidence="7">
    <location>
        <begin position="11"/>
        <end position="129"/>
    </location>
</feature>
<feature type="domain" description="NlpC/P60" evidence="6">
    <location>
        <begin position="326"/>
        <end position="406"/>
    </location>
</feature>
<organism evidence="9 10">
    <name type="scientific">Desulfovibrio intestinalis</name>
    <dbReference type="NCBI Taxonomy" id="58621"/>
    <lineage>
        <taxon>Bacteria</taxon>
        <taxon>Pseudomonadati</taxon>
        <taxon>Thermodesulfobacteriota</taxon>
        <taxon>Desulfovibrionia</taxon>
        <taxon>Desulfovibrionales</taxon>
        <taxon>Desulfovibrionaceae</taxon>
        <taxon>Desulfovibrio</taxon>
    </lineage>
</organism>
<dbReference type="InterPro" id="IPR039439">
    <property type="entry name" value="SH3b1_dom"/>
</dbReference>
<feature type="signal peptide" evidence="5">
    <location>
        <begin position="1"/>
        <end position="18"/>
    </location>
</feature>
<keyword evidence="3" id="KW-0378">Hydrolase</keyword>
<dbReference type="SUPFAM" id="SSF54001">
    <property type="entry name" value="Cysteine proteinases"/>
    <property type="match status" value="1"/>
</dbReference>
<comment type="similarity">
    <text evidence="1">Belongs to the peptidase C40 family.</text>
</comment>
<dbReference type="GO" id="GO:0008234">
    <property type="term" value="F:cysteine-type peptidase activity"/>
    <property type="evidence" value="ECO:0007669"/>
    <property type="project" value="UniProtKB-KW"/>
</dbReference>
<dbReference type="GO" id="GO:0006508">
    <property type="term" value="P:proteolysis"/>
    <property type="evidence" value="ECO:0007669"/>
    <property type="project" value="UniProtKB-KW"/>
</dbReference>
<keyword evidence="2" id="KW-0645">Protease</keyword>
<dbReference type="InterPro" id="IPR027017">
    <property type="entry name" value="P60_peptidase_YkfC"/>
</dbReference>
<dbReference type="Proteomes" id="UP000539075">
    <property type="component" value="Unassembled WGS sequence"/>
</dbReference>
<keyword evidence="4" id="KW-0788">Thiol protease</keyword>
<gene>
    <name evidence="9" type="ORF">HNQ38_000469</name>
</gene>
<dbReference type="AlphaFoldDB" id="A0A7W8BYQ0"/>
<evidence type="ECO:0000259" key="7">
    <source>
        <dbReference type="Pfam" id="PF12912"/>
    </source>
</evidence>
<evidence type="ECO:0000256" key="3">
    <source>
        <dbReference type="ARBA" id="ARBA00022801"/>
    </source>
</evidence>
<dbReference type="InterPro" id="IPR038765">
    <property type="entry name" value="Papain-like_cys_pep_sf"/>
</dbReference>